<dbReference type="Proteomes" id="UP000554482">
    <property type="component" value="Unassembled WGS sequence"/>
</dbReference>
<evidence type="ECO:0000313" key="1">
    <source>
        <dbReference type="EMBL" id="KAF5207252.1"/>
    </source>
</evidence>
<dbReference type="AlphaFoldDB" id="A0A7J6XFM7"/>
<evidence type="ECO:0000313" key="2">
    <source>
        <dbReference type="Proteomes" id="UP000554482"/>
    </source>
</evidence>
<organism evidence="1 2">
    <name type="scientific">Thalictrum thalictroides</name>
    <name type="common">Rue-anemone</name>
    <name type="synonym">Anemone thalictroides</name>
    <dbReference type="NCBI Taxonomy" id="46969"/>
    <lineage>
        <taxon>Eukaryota</taxon>
        <taxon>Viridiplantae</taxon>
        <taxon>Streptophyta</taxon>
        <taxon>Embryophyta</taxon>
        <taxon>Tracheophyta</taxon>
        <taxon>Spermatophyta</taxon>
        <taxon>Magnoliopsida</taxon>
        <taxon>Ranunculales</taxon>
        <taxon>Ranunculaceae</taxon>
        <taxon>Thalictroideae</taxon>
        <taxon>Thalictrum</taxon>
    </lineage>
</organism>
<feature type="non-terminal residue" evidence="1">
    <location>
        <position position="1"/>
    </location>
</feature>
<gene>
    <name evidence="1" type="ORF">FRX31_003161</name>
</gene>
<sequence>SNLKRTTELNDDQSNMSENKQLRVSYTSMALPQTTNVVGMSHEEPDHPQPQYDPCSAHYNNDKYGSVLLSVVGSSIMNPIILEDMADNSKPQPYHNSTNVAQQDCQNDFNDNDFCTFGNLDPLCVSPSVIWDDDVGLMQDYSRMEYKETIADDDYVTKPTNDYKTQEWRCFDQLERYRGTTQAVAEGYAFATSVLDNATLIEGDITKGTGSFIGKAHDNTLTEGNLVTKGMSNDSVSTPKGVEALDTCRVWVQHRIAT</sequence>
<protein>
    <submittedName>
        <fullName evidence="1">Uncharacterized protein</fullName>
    </submittedName>
</protein>
<accession>A0A7J6XFM7</accession>
<name>A0A7J6XFM7_THATH</name>
<dbReference type="EMBL" id="JABWDY010001653">
    <property type="protein sequence ID" value="KAF5207252.1"/>
    <property type="molecule type" value="Genomic_DNA"/>
</dbReference>
<proteinExistence type="predicted"/>
<keyword evidence="2" id="KW-1185">Reference proteome</keyword>
<reference evidence="1 2" key="1">
    <citation type="submission" date="2020-06" db="EMBL/GenBank/DDBJ databases">
        <title>Transcriptomic and genomic resources for Thalictrum thalictroides and T. hernandezii: Facilitating candidate gene discovery in an emerging model plant lineage.</title>
        <authorList>
            <person name="Arias T."/>
            <person name="Riano-Pachon D.M."/>
            <person name="Di Stilio V.S."/>
        </authorList>
    </citation>
    <scope>NUCLEOTIDE SEQUENCE [LARGE SCALE GENOMIC DNA]</scope>
    <source>
        <strain evidence="2">cv. WT478/WT964</strain>
        <tissue evidence="1">Leaves</tissue>
    </source>
</reference>
<comment type="caution">
    <text evidence="1">The sequence shown here is derived from an EMBL/GenBank/DDBJ whole genome shotgun (WGS) entry which is preliminary data.</text>
</comment>